<reference evidence="1" key="2">
    <citation type="submission" date="2020-05" db="EMBL/GenBank/DDBJ databases">
        <authorList>
            <person name="Kim H.-S."/>
            <person name="Proctor R.H."/>
            <person name="Brown D.W."/>
        </authorList>
    </citation>
    <scope>NUCLEOTIDE SEQUENCE</scope>
    <source>
        <strain evidence="1">NRRL 20472</strain>
    </source>
</reference>
<dbReference type="Proteomes" id="UP000622797">
    <property type="component" value="Unassembled WGS sequence"/>
</dbReference>
<accession>A0A8H4X889</accession>
<sequence>MATTTTTVRADHTHWLCRSLLVTGNYCNHVNEMKDKTCQGCGVERDVITRALTEAWEDIGKLVSKDSRDPLKHEWTDLPFQAITFAMPNASVTTKRRGDHTHWRCNKIMSRQPHVRCVNEMYMAESICNSCNSERGVDSDALAANGDRLGVLVSKDTGNVETWHYVVVTNGITH</sequence>
<evidence type="ECO:0008006" key="3">
    <source>
        <dbReference type="Google" id="ProtNLM"/>
    </source>
</evidence>
<dbReference type="AlphaFoldDB" id="A0A8H4X889"/>
<organism evidence="1 2">
    <name type="scientific">Fusarium sarcochroum</name>
    <dbReference type="NCBI Taxonomy" id="1208366"/>
    <lineage>
        <taxon>Eukaryota</taxon>
        <taxon>Fungi</taxon>
        <taxon>Dikarya</taxon>
        <taxon>Ascomycota</taxon>
        <taxon>Pezizomycotina</taxon>
        <taxon>Sordariomycetes</taxon>
        <taxon>Hypocreomycetidae</taxon>
        <taxon>Hypocreales</taxon>
        <taxon>Nectriaceae</taxon>
        <taxon>Fusarium</taxon>
        <taxon>Fusarium lateritium species complex</taxon>
    </lineage>
</organism>
<evidence type="ECO:0000313" key="1">
    <source>
        <dbReference type="EMBL" id="KAF4965658.1"/>
    </source>
</evidence>
<name>A0A8H4X889_9HYPO</name>
<gene>
    <name evidence="1" type="ORF">FSARC_6553</name>
</gene>
<protein>
    <recommendedName>
        <fullName evidence="3">RanBP2-type domain-containing protein</fullName>
    </recommendedName>
</protein>
<proteinExistence type="predicted"/>
<dbReference type="EMBL" id="JABEXW010000334">
    <property type="protein sequence ID" value="KAF4965658.1"/>
    <property type="molecule type" value="Genomic_DNA"/>
</dbReference>
<reference evidence="1" key="1">
    <citation type="journal article" date="2020" name="BMC Genomics">
        <title>Correction to: Identification and distribution of gene clusters required for synthesis of sphingolipid metabolism inhibitors in diverse species of the filamentous fungus Fusarium.</title>
        <authorList>
            <person name="Kim H.S."/>
            <person name="Lohmar J.M."/>
            <person name="Busman M."/>
            <person name="Brown D.W."/>
            <person name="Naumann T.A."/>
            <person name="Divon H.H."/>
            <person name="Lysoe E."/>
            <person name="Uhlig S."/>
            <person name="Proctor R.H."/>
        </authorList>
    </citation>
    <scope>NUCLEOTIDE SEQUENCE</scope>
    <source>
        <strain evidence="1">NRRL 20472</strain>
    </source>
</reference>
<evidence type="ECO:0000313" key="2">
    <source>
        <dbReference type="Proteomes" id="UP000622797"/>
    </source>
</evidence>
<dbReference type="OrthoDB" id="5001819at2759"/>
<comment type="caution">
    <text evidence="1">The sequence shown here is derived from an EMBL/GenBank/DDBJ whole genome shotgun (WGS) entry which is preliminary data.</text>
</comment>
<keyword evidence="2" id="KW-1185">Reference proteome</keyword>